<proteinExistence type="predicted"/>
<dbReference type="Proteomes" id="UP000515150">
    <property type="component" value="Chromosome 2"/>
</dbReference>
<dbReference type="RefSeq" id="XP_055361373.1">
    <property type="nucleotide sequence ID" value="XM_055505398.1"/>
</dbReference>
<gene>
    <name evidence="10" type="primary">LOC114847624</name>
</gene>
<dbReference type="Pfam" id="PF02758">
    <property type="entry name" value="PYRIN"/>
    <property type="match status" value="1"/>
</dbReference>
<dbReference type="Pfam" id="PF17779">
    <property type="entry name" value="WHD_NOD2"/>
    <property type="match status" value="1"/>
</dbReference>
<evidence type="ECO:0000256" key="2">
    <source>
        <dbReference type="ARBA" id="ARBA00022490"/>
    </source>
</evidence>
<dbReference type="OrthoDB" id="120976at2759"/>
<keyword evidence="4" id="KW-0677">Repeat</keyword>
<dbReference type="PROSITE" id="PS50837">
    <property type="entry name" value="NACHT"/>
    <property type="match status" value="1"/>
</dbReference>
<keyword evidence="9" id="KW-1185">Reference proteome</keyword>
<protein>
    <submittedName>
        <fullName evidence="10">NACHT, LRR and PYD domains-containing protein 3-like</fullName>
    </submittedName>
</protein>
<dbReference type="SMART" id="SM00368">
    <property type="entry name" value="LRR_RI"/>
    <property type="match status" value="9"/>
</dbReference>
<evidence type="ECO:0000256" key="6">
    <source>
        <dbReference type="ARBA" id="ARBA00022840"/>
    </source>
</evidence>
<organism evidence="9 10">
    <name type="scientific">Betta splendens</name>
    <name type="common">Siamese fighting fish</name>
    <dbReference type="NCBI Taxonomy" id="158456"/>
    <lineage>
        <taxon>Eukaryota</taxon>
        <taxon>Metazoa</taxon>
        <taxon>Chordata</taxon>
        <taxon>Craniata</taxon>
        <taxon>Vertebrata</taxon>
        <taxon>Euteleostomi</taxon>
        <taxon>Actinopterygii</taxon>
        <taxon>Neopterygii</taxon>
        <taxon>Teleostei</taxon>
        <taxon>Neoteleostei</taxon>
        <taxon>Acanthomorphata</taxon>
        <taxon>Anabantaria</taxon>
        <taxon>Anabantiformes</taxon>
        <taxon>Anabantoidei</taxon>
        <taxon>Osphronemidae</taxon>
        <taxon>Betta</taxon>
    </lineage>
</organism>
<accession>A0A9W2XI80</accession>
<sequence>MTSEKLINTLEDLRDEEFGKFKWFLHQLDSLDGFTAIRWDTVDVMVQTYEPPGAVEVTRKVLEKISRNDLVQSLSDSCSGPIVGANDAGETSESRQPSSAHPHDTSHFVCFLSDPDMMVPIPKPKPITYYQQILQSNIYDKFNCVKEGWAEDKQRLVDIYTELYITAGMNTHITSQHEVQQIEKMKKQSETEKSVKPSDLFKHPSGDGRAIKTVLTNGIAGIGKTVLVQKFVLDWAEQRSSQDAHLIFPFTFRQLNTLKGRTFSLSELIHECIPETMSISQEALNYIFTELQSSGNSNYDKSRFKLLFVFDGLDESRLQLDLDVVDVGSTDVTKSTEVNVMIKKLISRKLLRSARIWITTRPAAASQVPREFIDMVTEVRGFTDPQKEEYFRKRFTDEDQANRIMSHIKTSQSLHIMCHIPVFCWITVMVLEDLLETREGGELPKTLTEMYAEFLVFQIDQAKEKYGPEQCIQYIRSVAKLAYEQVEKGNFIFYENNLEESGIDVEGASVCSGVFTQIFIQERGKKAVDKMFSFVHRSVQEFLAAVYMIHCYTNRKRRELKHLLKGSESSDSNVGNLFRRISESFRSIVGYLPMDAFLKSAMETSLNSNSGHLDLFVRFLHGLCVESNHKLLGGLLGQTQNNPEVIQRVINNLKKMNSDKISPDRSINIFHCLMEMNDHSVHQEIQDFLKSENRLKKELSEIHCSALAYMLQMSEEVLDELDLNKYNTSEEGRRRLIPAVRNCRKAQFSKCGLSDLHCEVVASALKSEPSHLIELDLSRNTLQDPAVVLLCAGLESPHCRLETLRLSGCRLSEFSCDSLVSALKSILLHLKQLDLSWNNLLNSAVKQLCGLLESPQCRLETLRLSDCTMSQFSCDSLVSALKSNPFHLTELDLSYNYLQDSGVKQLCGFLESPHCRLETLRLSGCSLADINYDSVVSALKSNPSHLTQLFLTGYTNSAQISAMNHLYGFLESPRCRQETLSFSGISCDSLVSALKSNASHLKQLDLSWNKLQDSGVKQLCGFLESPHCQMEILRLSRCSLSVISCEYLVSALRSNPSHLTELDLSGNNLQNSAVRRLSDLVESPDYRLETLRWK</sequence>
<evidence type="ECO:0000256" key="4">
    <source>
        <dbReference type="ARBA" id="ARBA00022737"/>
    </source>
</evidence>
<dbReference type="SMART" id="SM01289">
    <property type="entry name" value="PYRIN"/>
    <property type="match status" value="1"/>
</dbReference>
<dbReference type="KEGG" id="bspl:114847624"/>
<dbReference type="Pfam" id="PF17776">
    <property type="entry name" value="NLRC4_HD2"/>
    <property type="match status" value="1"/>
</dbReference>
<dbReference type="Pfam" id="PF13516">
    <property type="entry name" value="LRR_6"/>
    <property type="match status" value="5"/>
</dbReference>
<keyword evidence="3" id="KW-0433">Leucine-rich repeat</keyword>
<dbReference type="InterPro" id="IPR001611">
    <property type="entry name" value="Leu-rich_rpt"/>
</dbReference>
<evidence type="ECO:0000256" key="5">
    <source>
        <dbReference type="ARBA" id="ARBA00022741"/>
    </source>
</evidence>
<evidence type="ECO:0000256" key="3">
    <source>
        <dbReference type="ARBA" id="ARBA00022614"/>
    </source>
</evidence>
<dbReference type="Gene3D" id="3.40.50.300">
    <property type="entry name" value="P-loop containing nucleotide triphosphate hydrolases"/>
    <property type="match status" value="1"/>
</dbReference>
<dbReference type="Pfam" id="PF05729">
    <property type="entry name" value="NACHT"/>
    <property type="match status" value="1"/>
</dbReference>
<dbReference type="SUPFAM" id="SSF47986">
    <property type="entry name" value="DEATH domain"/>
    <property type="match status" value="1"/>
</dbReference>
<dbReference type="AlphaFoldDB" id="A0A9W2XI80"/>
<keyword evidence="2" id="KW-0963">Cytoplasm</keyword>
<name>A0A9W2XI80_BETSP</name>
<dbReference type="SMART" id="SM01288">
    <property type="entry name" value="FISNA"/>
    <property type="match status" value="1"/>
</dbReference>
<evidence type="ECO:0000313" key="9">
    <source>
        <dbReference type="Proteomes" id="UP000515150"/>
    </source>
</evidence>
<dbReference type="InterPro" id="IPR007111">
    <property type="entry name" value="NACHT_NTPase"/>
</dbReference>
<dbReference type="GO" id="GO:0005524">
    <property type="term" value="F:ATP binding"/>
    <property type="evidence" value="ECO:0007669"/>
    <property type="project" value="UniProtKB-KW"/>
</dbReference>
<dbReference type="GO" id="GO:0005737">
    <property type="term" value="C:cytoplasm"/>
    <property type="evidence" value="ECO:0007669"/>
    <property type="project" value="UniProtKB-SubCell"/>
</dbReference>
<dbReference type="InterPro" id="IPR029495">
    <property type="entry name" value="NACHT-assoc"/>
</dbReference>
<evidence type="ECO:0000259" key="8">
    <source>
        <dbReference type="PROSITE" id="PS50837"/>
    </source>
</evidence>
<dbReference type="Pfam" id="PF14484">
    <property type="entry name" value="FISNA"/>
    <property type="match status" value="1"/>
</dbReference>
<dbReference type="InterPro" id="IPR051261">
    <property type="entry name" value="NLR"/>
</dbReference>
<reference evidence="10" key="1">
    <citation type="submission" date="2025-08" db="UniProtKB">
        <authorList>
            <consortium name="RefSeq"/>
        </authorList>
    </citation>
    <scope>IDENTIFICATION</scope>
</reference>
<keyword evidence="6" id="KW-0067">ATP-binding</keyword>
<dbReference type="SUPFAM" id="SSF52540">
    <property type="entry name" value="P-loop containing nucleoside triphosphate hydrolases"/>
    <property type="match status" value="1"/>
</dbReference>
<comment type="subcellular location">
    <subcellularLocation>
        <location evidence="1">Cytoplasm</location>
    </subcellularLocation>
</comment>
<dbReference type="InterPro" id="IPR027417">
    <property type="entry name" value="P-loop_NTPase"/>
</dbReference>
<keyword evidence="5" id="KW-0547">Nucleotide-binding</keyword>
<feature type="region of interest" description="Disordered" evidence="7">
    <location>
        <begin position="76"/>
        <end position="103"/>
    </location>
</feature>
<dbReference type="InterPro" id="IPR032675">
    <property type="entry name" value="LRR_dom_sf"/>
</dbReference>
<dbReference type="InterPro" id="IPR041267">
    <property type="entry name" value="NLRP_HD2"/>
</dbReference>
<dbReference type="PANTHER" id="PTHR24106">
    <property type="entry name" value="NACHT, LRR AND CARD DOMAINS-CONTAINING"/>
    <property type="match status" value="1"/>
</dbReference>
<dbReference type="InterPro" id="IPR011029">
    <property type="entry name" value="DEATH-like_dom_sf"/>
</dbReference>
<dbReference type="GeneID" id="114847624"/>
<evidence type="ECO:0000256" key="7">
    <source>
        <dbReference type="SAM" id="MobiDB-lite"/>
    </source>
</evidence>
<feature type="domain" description="NACHT" evidence="8">
    <location>
        <begin position="212"/>
        <end position="364"/>
    </location>
</feature>
<dbReference type="InterPro" id="IPR041075">
    <property type="entry name" value="NOD1/2_WH"/>
</dbReference>
<evidence type="ECO:0000313" key="10">
    <source>
        <dbReference type="RefSeq" id="XP_055361373.1"/>
    </source>
</evidence>
<feature type="compositionally biased region" description="Polar residues" evidence="7">
    <location>
        <begin position="89"/>
        <end position="99"/>
    </location>
</feature>
<dbReference type="InterPro" id="IPR004020">
    <property type="entry name" value="DAPIN"/>
</dbReference>
<evidence type="ECO:0000256" key="1">
    <source>
        <dbReference type="ARBA" id="ARBA00004496"/>
    </source>
</evidence>
<dbReference type="Gene3D" id="3.80.10.10">
    <property type="entry name" value="Ribonuclease Inhibitor"/>
    <property type="match status" value="3"/>
</dbReference>
<dbReference type="Gene3D" id="1.10.533.10">
    <property type="entry name" value="Death Domain, Fas"/>
    <property type="match status" value="1"/>
</dbReference>
<dbReference type="FunFam" id="3.80.10.10:FF:000336">
    <property type="entry name" value="Si:dkey-222h21.2"/>
    <property type="match status" value="1"/>
</dbReference>
<dbReference type="SUPFAM" id="SSF52047">
    <property type="entry name" value="RNI-like"/>
    <property type="match status" value="1"/>
</dbReference>